<protein>
    <submittedName>
        <fullName evidence="2">Uncharacterized protein</fullName>
    </submittedName>
</protein>
<accession>X0T2R4</accession>
<reference evidence="2" key="1">
    <citation type="journal article" date="2014" name="Front. Microbiol.">
        <title>High frequency of phylogenetically diverse reductive dehalogenase-homologous genes in deep subseafloor sedimentary metagenomes.</title>
        <authorList>
            <person name="Kawai M."/>
            <person name="Futagami T."/>
            <person name="Toyoda A."/>
            <person name="Takaki Y."/>
            <person name="Nishi S."/>
            <person name="Hori S."/>
            <person name="Arai W."/>
            <person name="Tsubouchi T."/>
            <person name="Morono Y."/>
            <person name="Uchiyama I."/>
            <person name="Ito T."/>
            <person name="Fujiyama A."/>
            <person name="Inagaki F."/>
            <person name="Takami H."/>
        </authorList>
    </citation>
    <scope>NUCLEOTIDE SEQUENCE</scope>
    <source>
        <strain evidence="2">Expedition CK06-06</strain>
    </source>
</reference>
<keyword evidence="1" id="KW-0472">Membrane</keyword>
<keyword evidence="1" id="KW-1133">Transmembrane helix</keyword>
<gene>
    <name evidence="2" type="ORF">S01H1_23791</name>
</gene>
<evidence type="ECO:0000256" key="1">
    <source>
        <dbReference type="SAM" id="Phobius"/>
    </source>
</evidence>
<keyword evidence="1" id="KW-0812">Transmembrane</keyword>
<feature type="transmembrane region" description="Helical" evidence="1">
    <location>
        <begin position="35"/>
        <end position="56"/>
    </location>
</feature>
<dbReference type="AlphaFoldDB" id="X0T2R4"/>
<dbReference type="EMBL" id="BARS01013871">
    <property type="protein sequence ID" value="GAF87793.1"/>
    <property type="molecule type" value="Genomic_DNA"/>
</dbReference>
<feature type="non-terminal residue" evidence="2">
    <location>
        <position position="1"/>
    </location>
</feature>
<proteinExistence type="predicted"/>
<evidence type="ECO:0000313" key="2">
    <source>
        <dbReference type="EMBL" id="GAF87793.1"/>
    </source>
</evidence>
<organism evidence="2">
    <name type="scientific">marine sediment metagenome</name>
    <dbReference type="NCBI Taxonomy" id="412755"/>
    <lineage>
        <taxon>unclassified sequences</taxon>
        <taxon>metagenomes</taxon>
        <taxon>ecological metagenomes</taxon>
    </lineage>
</organism>
<comment type="caution">
    <text evidence="2">The sequence shown here is derived from an EMBL/GenBank/DDBJ whole genome shotgun (WGS) entry which is preliminary data.</text>
</comment>
<feature type="non-terminal residue" evidence="2">
    <location>
        <position position="117"/>
    </location>
</feature>
<name>X0T2R4_9ZZZZ</name>
<sequence length="117" mass="13094">YRVLVFYALFWLALLWVRPWTRVRPILAGAKLVQVAFSLAGLVLVAILPWAARFVLRVAPRVESIYGSWIAADQPNPFPTGLLNAGWTQPLLYAAGAGGVWGALRRRREIVLVVLWV</sequence>